<dbReference type="EMBL" id="CP051774">
    <property type="protein sequence ID" value="QJE94244.1"/>
    <property type="molecule type" value="Genomic_DNA"/>
</dbReference>
<sequence>MNEARNDHFGGHHPLTGIKAILFDIYGTLLGSTAGEIHPDPELRALIAEAHARSPHPFPEVEIREIHALRHPGLPVEEIEALALRHERSVNPVEAMPGASETLHALKARGLPLGLVSNAQFYTLPELERCLGPIDTLGIDPGLCFFSYEHLRAKPDPFLFELAKGRLLERGIHATETLYIGNDVRNDIDPAARTGFRTALFAGDARSLRLRGRRLDNSGADHIITELRQLLE</sequence>
<dbReference type="SFLD" id="SFLDS00003">
    <property type="entry name" value="Haloacid_Dehalogenase"/>
    <property type="match status" value="1"/>
</dbReference>
<dbReference type="KEGG" id="luo:HHL09_00075"/>
<dbReference type="PRINTS" id="PR00413">
    <property type="entry name" value="HADHALOGNASE"/>
</dbReference>
<dbReference type="InterPro" id="IPR023214">
    <property type="entry name" value="HAD_sf"/>
</dbReference>
<keyword evidence="1" id="KW-0378">Hydrolase</keyword>
<dbReference type="SUPFAM" id="SSF56784">
    <property type="entry name" value="HAD-like"/>
    <property type="match status" value="1"/>
</dbReference>
<gene>
    <name evidence="1" type="ORF">HHL09_00075</name>
</gene>
<dbReference type="Gene3D" id="3.40.50.1000">
    <property type="entry name" value="HAD superfamily/HAD-like"/>
    <property type="match status" value="1"/>
</dbReference>
<dbReference type="InterPro" id="IPR036412">
    <property type="entry name" value="HAD-like_sf"/>
</dbReference>
<reference evidence="1 2" key="1">
    <citation type="submission" date="2020-04" db="EMBL/GenBank/DDBJ databases">
        <title>Luteolibacter sp. G-1-1-1 isolated from soil.</title>
        <authorList>
            <person name="Dahal R.H."/>
        </authorList>
    </citation>
    <scope>NUCLEOTIDE SEQUENCE [LARGE SCALE GENOMIC DNA]</scope>
    <source>
        <strain evidence="1 2">G-1-1-1</strain>
    </source>
</reference>
<dbReference type="RefSeq" id="WP_169452465.1">
    <property type="nucleotide sequence ID" value="NZ_CP051774.1"/>
</dbReference>
<dbReference type="SFLD" id="SFLDG01129">
    <property type="entry name" value="C1.5:_HAD__Beta-PGM__Phosphata"/>
    <property type="match status" value="1"/>
</dbReference>
<dbReference type="GO" id="GO:0016787">
    <property type="term" value="F:hydrolase activity"/>
    <property type="evidence" value="ECO:0007669"/>
    <property type="project" value="UniProtKB-KW"/>
</dbReference>
<dbReference type="Pfam" id="PF00702">
    <property type="entry name" value="Hydrolase"/>
    <property type="match status" value="1"/>
</dbReference>
<protein>
    <submittedName>
        <fullName evidence="1">HAD family hydrolase</fullName>
    </submittedName>
</protein>
<dbReference type="InterPro" id="IPR006439">
    <property type="entry name" value="HAD-SF_hydro_IA"/>
</dbReference>
<dbReference type="Proteomes" id="UP000501812">
    <property type="component" value="Chromosome"/>
</dbReference>
<evidence type="ECO:0000313" key="1">
    <source>
        <dbReference type="EMBL" id="QJE94244.1"/>
    </source>
</evidence>
<dbReference type="InterPro" id="IPR051828">
    <property type="entry name" value="HAD-like_hydrolase_domain"/>
</dbReference>
<dbReference type="PANTHER" id="PTHR46191">
    <property type="match status" value="1"/>
</dbReference>
<dbReference type="AlphaFoldDB" id="A0A858RCB5"/>
<organism evidence="1 2">
    <name type="scientific">Luteolibacter luteus</name>
    <dbReference type="NCBI Taxonomy" id="2728835"/>
    <lineage>
        <taxon>Bacteria</taxon>
        <taxon>Pseudomonadati</taxon>
        <taxon>Verrucomicrobiota</taxon>
        <taxon>Verrucomicrobiia</taxon>
        <taxon>Verrucomicrobiales</taxon>
        <taxon>Verrucomicrobiaceae</taxon>
        <taxon>Luteolibacter</taxon>
    </lineage>
</organism>
<dbReference type="PANTHER" id="PTHR46191:SF2">
    <property type="entry name" value="HALOACID DEHALOGENASE-LIKE HYDROLASE DOMAIN-CONTAINING PROTEIN 3"/>
    <property type="match status" value="1"/>
</dbReference>
<accession>A0A858RCB5</accession>
<evidence type="ECO:0000313" key="2">
    <source>
        <dbReference type="Proteomes" id="UP000501812"/>
    </source>
</evidence>
<name>A0A858RCB5_9BACT</name>
<proteinExistence type="predicted"/>
<keyword evidence="2" id="KW-1185">Reference proteome</keyword>